<name>A0ABV9QQC0_9GAMM</name>
<evidence type="ECO:0008006" key="3">
    <source>
        <dbReference type="Google" id="ProtNLM"/>
    </source>
</evidence>
<keyword evidence="2" id="KW-1185">Reference proteome</keyword>
<reference evidence="2" key="1">
    <citation type="journal article" date="2019" name="Int. J. Syst. Evol. Microbiol.">
        <title>The Global Catalogue of Microorganisms (GCM) 10K type strain sequencing project: providing services to taxonomists for standard genome sequencing and annotation.</title>
        <authorList>
            <consortium name="The Broad Institute Genomics Platform"/>
            <consortium name="The Broad Institute Genome Sequencing Center for Infectious Disease"/>
            <person name="Wu L."/>
            <person name="Ma J."/>
        </authorList>
    </citation>
    <scope>NUCLEOTIDE SEQUENCE [LARGE SCALE GENOMIC DNA]</scope>
    <source>
        <strain evidence="2">CCUG 30340</strain>
    </source>
</reference>
<sequence>MNSTHLASASATNASHVLASPLPDGHYTVAINDVGHYTQDAGVHVLDIEFRVIEGEHLGRAFFETIPLDRNSRDPLRGPWYTLWRIARAINVPTWDTISPTDDPIGQLAAGNPCQATIKTGQPTTYEPTVASHRYPPAPPAASALVASAEPVERKIPSLDRLPDFTTAPPGILGDIARWVTETSHRPQPLLSPLAALSFCAAALGNLWRGPTGLSSNLYLTIVGPSGGGKDHVLRAPRLLLQACELDGLCGGSDIASGAGLIARIVDSPNTVYALDEWGHYLAAMADPRFGGHHREVAKYLLQLSGRLHPVFGGKDYAQRTDASKKTARFPCVNLLGATTPSTYYDALTLGQVRDGFLGRMIVVEAAGVPAKIKRPMSDAVPSKFVEWAAAIRSAAHASPRNLSLAGCIPSAPRVVNFTDARAEAILDEFDDYADSERVRLAADGDGFDNLVVRWHEQALKLALVAAAALDPIEPKITQAAAQWSCDFVKFHGARSVCTVRERVTGSEFERKVRDCMMALRAAGRGGYTLTTMCRRSQAFRRLNPKERIEILNHLQDIGEARQQPSATERTMTWYAAEFAPPPP</sequence>
<dbReference type="EMBL" id="JBHSHD010000003">
    <property type="protein sequence ID" value="MFC4819210.1"/>
    <property type="molecule type" value="Genomic_DNA"/>
</dbReference>
<accession>A0ABV9QQC0</accession>
<protein>
    <recommendedName>
        <fullName evidence="3">DUF3987 domain-containing protein</fullName>
    </recommendedName>
</protein>
<evidence type="ECO:0000313" key="1">
    <source>
        <dbReference type="EMBL" id="MFC4819210.1"/>
    </source>
</evidence>
<dbReference type="RefSeq" id="WP_380018960.1">
    <property type="nucleotide sequence ID" value="NZ_JBHSHD010000003.1"/>
</dbReference>
<evidence type="ECO:0000313" key="2">
    <source>
        <dbReference type="Proteomes" id="UP001595886"/>
    </source>
</evidence>
<comment type="caution">
    <text evidence="1">The sequence shown here is derived from an EMBL/GenBank/DDBJ whole genome shotgun (WGS) entry which is preliminary data.</text>
</comment>
<organism evidence="1 2">
    <name type="scientific">Dokdonella ginsengisoli</name>
    <dbReference type="NCBI Taxonomy" id="363846"/>
    <lineage>
        <taxon>Bacteria</taxon>
        <taxon>Pseudomonadati</taxon>
        <taxon>Pseudomonadota</taxon>
        <taxon>Gammaproteobacteria</taxon>
        <taxon>Lysobacterales</taxon>
        <taxon>Rhodanobacteraceae</taxon>
        <taxon>Dokdonella</taxon>
    </lineage>
</organism>
<proteinExistence type="predicted"/>
<gene>
    <name evidence="1" type="ORF">ACFO6Q_02680</name>
</gene>
<dbReference type="Proteomes" id="UP001595886">
    <property type="component" value="Unassembled WGS sequence"/>
</dbReference>